<name>A0A098VTS0_9MICR</name>
<dbReference type="AlphaFoldDB" id="A0A098VTS0"/>
<reference evidence="2 3" key="1">
    <citation type="submission" date="2014-04" db="EMBL/GenBank/DDBJ databases">
        <title>A new species of microsporidia sheds light on the evolution of extreme parasitism.</title>
        <authorList>
            <person name="Haag K.L."/>
            <person name="James T.Y."/>
            <person name="Larsson R."/>
            <person name="Schaer T.M."/>
            <person name="Refardt D."/>
            <person name="Pombert J.-F."/>
            <person name="Ebert D."/>
        </authorList>
    </citation>
    <scope>NUCLEOTIDE SEQUENCE [LARGE SCALE GENOMIC DNA]</scope>
    <source>
        <strain evidence="2 3">UGP3</strain>
        <tissue evidence="2">Spores</tissue>
    </source>
</reference>
<gene>
    <name evidence="2" type="ORF">DI09_185p20</name>
</gene>
<dbReference type="Proteomes" id="UP000029725">
    <property type="component" value="Unassembled WGS sequence"/>
</dbReference>
<organism evidence="2 3">
    <name type="scientific">Mitosporidium daphniae</name>
    <dbReference type="NCBI Taxonomy" id="1485682"/>
    <lineage>
        <taxon>Eukaryota</taxon>
        <taxon>Fungi</taxon>
        <taxon>Fungi incertae sedis</taxon>
        <taxon>Microsporidia</taxon>
        <taxon>Mitosporidium</taxon>
    </lineage>
</organism>
<dbReference type="HOGENOM" id="CLU_1907200_0_0_1"/>
<evidence type="ECO:0000256" key="1">
    <source>
        <dbReference type="SAM" id="MobiDB-lite"/>
    </source>
</evidence>
<dbReference type="GeneID" id="25258767"/>
<proteinExistence type="predicted"/>
<evidence type="ECO:0000313" key="2">
    <source>
        <dbReference type="EMBL" id="KGG52347.1"/>
    </source>
</evidence>
<dbReference type="VEuPathDB" id="MicrosporidiaDB:DI09_185p20"/>
<sequence>MAHGQLRQENEGHFDDVCTEEKSGIKIIEADHGETTRSINGAENHEKNVRTVNIGISNLSSRGMALSAYVIQTIHGYQTRKIKAKNNTDTRQVARMKSAKWFCVRARREAVEDKTSSKGRNKTGQSSRASVPS</sequence>
<accession>A0A098VTS0</accession>
<comment type="caution">
    <text evidence="2">The sequence shown here is derived from an EMBL/GenBank/DDBJ whole genome shotgun (WGS) entry which is preliminary data.</text>
</comment>
<evidence type="ECO:0000313" key="3">
    <source>
        <dbReference type="Proteomes" id="UP000029725"/>
    </source>
</evidence>
<feature type="compositionally biased region" description="Polar residues" evidence="1">
    <location>
        <begin position="122"/>
        <end position="133"/>
    </location>
</feature>
<feature type="region of interest" description="Disordered" evidence="1">
    <location>
        <begin position="110"/>
        <end position="133"/>
    </location>
</feature>
<dbReference type="RefSeq" id="XP_013238783.1">
    <property type="nucleotide sequence ID" value="XM_013383329.1"/>
</dbReference>
<dbReference type="EMBL" id="JMKJ01000094">
    <property type="protein sequence ID" value="KGG52347.1"/>
    <property type="molecule type" value="Genomic_DNA"/>
</dbReference>
<protein>
    <submittedName>
        <fullName evidence="2">Uncharacterized protein</fullName>
    </submittedName>
</protein>
<keyword evidence="3" id="KW-1185">Reference proteome</keyword>